<sequence length="134" mass="13752">MRNKPALTLADAKRVAAAAEAEAVKNGWNVVIAILDDGANLLYLQRMDGTQIGSIVVAQEKGRTAVSFKRPSKTFEDMVAGGRQVMLSMPGATPIEGGLPLVYEGEVVGAIGISGVQSSQDGIIAKAGADALAG</sequence>
<dbReference type="InterPro" id="IPR005624">
    <property type="entry name" value="PduO/GlcC-like"/>
</dbReference>
<dbReference type="InterPro" id="IPR038084">
    <property type="entry name" value="PduO/GlcC-like_sf"/>
</dbReference>
<protein>
    <submittedName>
        <fullName evidence="1">Heme-binding protein</fullName>
    </submittedName>
</protein>
<keyword evidence="2" id="KW-1185">Reference proteome</keyword>
<accession>A0ABX2T8Y8</accession>
<comment type="caution">
    <text evidence="1">The sequence shown here is derived from an EMBL/GenBank/DDBJ whole genome shotgun (WGS) entry which is preliminary data.</text>
</comment>
<dbReference type="Proteomes" id="UP000584642">
    <property type="component" value="Unassembled WGS sequence"/>
</dbReference>
<gene>
    <name evidence="1" type="ORF">HND93_08335</name>
</gene>
<proteinExistence type="predicted"/>
<dbReference type="Gene3D" id="3.30.450.150">
    <property type="entry name" value="Haem-degrading domain"/>
    <property type="match status" value="1"/>
</dbReference>
<dbReference type="EMBL" id="JABFDB010000004">
    <property type="protein sequence ID" value="NYZ19716.1"/>
    <property type="molecule type" value="Genomic_DNA"/>
</dbReference>
<dbReference type="InterPro" id="IPR052517">
    <property type="entry name" value="GlcG_carb_metab_protein"/>
</dbReference>
<reference evidence="1 2" key="1">
    <citation type="submission" date="2020-05" db="EMBL/GenBank/DDBJ databases">
        <title>Azospirillum oleiclasticum sp. nov, a nitrogen-fixing and heavy crude oil-emulsifying bacterium isolated from the crude oil of Yumen Oilfield.</title>
        <authorList>
            <person name="Wu D."/>
            <person name="Cai M."/>
            <person name="Zhang X."/>
        </authorList>
    </citation>
    <scope>NUCLEOTIDE SEQUENCE [LARGE SCALE GENOMIC DNA]</scope>
    <source>
        <strain evidence="1 2">ROY-1-1-2</strain>
    </source>
</reference>
<evidence type="ECO:0000313" key="1">
    <source>
        <dbReference type="EMBL" id="NYZ19716.1"/>
    </source>
</evidence>
<evidence type="ECO:0000313" key="2">
    <source>
        <dbReference type="Proteomes" id="UP000584642"/>
    </source>
</evidence>
<dbReference type="Pfam" id="PF03928">
    <property type="entry name" value="HbpS-like"/>
    <property type="match status" value="1"/>
</dbReference>
<dbReference type="RefSeq" id="WP_180281487.1">
    <property type="nucleotide sequence ID" value="NZ_JABFDB010000004.1"/>
</dbReference>
<dbReference type="PANTHER" id="PTHR34309:SF1">
    <property type="entry name" value="PROTEIN GLCG"/>
    <property type="match status" value="1"/>
</dbReference>
<name>A0ABX2T8Y8_9PROT</name>
<dbReference type="PANTHER" id="PTHR34309">
    <property type="entry name" value="SLR1406 PROTEIN"/>
    <property type="match status" value="1"/>
</dbReference>
<dbReference type="SUPFAM" id="SSF143744">
    <property type="entry name" value="GlcG-like"/>
    <property type="match status" value="1"/>
</dbReference>
<organism evidence="1 2">
    <name type="scientific">Azospirillum oleiclasticum</name>
    <dbReference type="NCBI Taxonomy" id="2735135"/>
    <lineage>
        <taxon>Bacteria</taxon>
        <taxon>Pseudomonadati</taxon>
        <taxon>Pseudomonadota</taxon>
        <taxon>Alphaproteobacteria</taxon>
        <taxon>Rhodospirillales</taxon>
        <taxon>Azospirillaceae</taxon>
        <taxon>Azospirillum</taxon>
    </lineage>
</organism>